<feature type="compositionally biased region" description="Basic residues" evidence="1">
    <location>
        <begin position="678"/>
        <end position="689"/>
    </location>
</feature>
<organism evidence="3 4">
    <name type="scientific">Caenorhabditis auriculariae</name>
    <dbReference type="NCBI Taxonomy" id="2777116"/>
    <lineage>
        <taxon>Eukaryota</taxon>
        <taxon>Metazoa</taxon>
        <taxon>Ecdysozoa</taxon>
        <taxon>Nematoda</taxon>
        <taxon>Chromadorea</taxon>
        <taxon>Rhabditida</taxon>
        <taxon>Rhabditina</taxon>
        <taxon>Rhabditomorpha</taxon>
        <taxon>Rhabditoidea</taxon>
        <taxon>Rhabditidae</taxon>
        <taxon>Peloderinae</taxon>
        <taxon>Caenorhabditis</taxon>
    </lineage>
</organism>
<feature type="transmembrane region" description="Helical" evidence="2">
    <location>
        <begin position="111"/>
        <end position="133"/>
    </location>
</feature>
<keyword evidence="2" id="KW-0472">Membrane</keyword>
<protein>
    <submittedName>
        <fullName evidence="3">Uncharacterized protein</fullName>
    </submittedName>
</protein>
<dbReference type="AlphaFoldDB" id="A0A8S1HME9"/>
<proteinExistence type="predicted"/>
<feature type="transmembrane region" description="Helical" evidence="2">
    <location>
        <begin position="586"/>
        <end position="614"/>
    </location>
</feature>
<keyword evidence="2" id="KW-1133">Transmembrane helix</keyword>
<feature type="transmembrane region" description="Helical" evidence="2">
    <location>
        <begin position="72"/>
        <end position="90"/>
    </location>
</feature>
<evidence type="ECO:0000256" key="2">
    <source>
        <dbReference type="SAM" id="Phobius"/>
    </source>
</evidence>
<feature type="transmembrane region" description="Helical" evidence="2">
    <location>
        <begin position="303"/>
        <end position="327"/>
    </location>
</feature>
<keyword evidence="2" id="KW-0812">Transmembrane</keyword>
<dbReference type="Proteomes" id="UP000835052">
    <property type="component" value="Unassembled WGS sequence"/>
</dbReference>
<dbReference type="EMBL" id="CAJGYM010000056">
    <property type="protein sequence ID" value="CAD6195481.1"/>
    <property type="molecule type" value="Genomic_DNA"/>
</dbReference>
<sequence>MAESLVAGCPGVSIDLNASPYTNGESARRGLVNFMKSMFVGDIDDSKSELVAESVVGSIKFSLLFSFPTMDFVLLMFFVLSITMILLFFLKRKKNDPRKPNKEVSKSRGKMAASAVIVFLVLIVIGNIIAISAQVGLSGSMKETDELFAEMLEGLGKVYTDYSTSYDCFWYNYMRVYKATVHFHLRSKIEKEINELDDFKDELIRLGADLDFFKLSQVLLYKKKDYVINDVSALIKAMKEAQKEILSTGDLLNNITDQIIDQALQTRLQFVQILAAMGTEIGRSGREKSVGSELSSTMRTVLVALYSPIIVTWVILASAIGALVRFMKSVKSNKKAESPVSIFDRSAHISWLGGAFLLIFCGIFFVGNGAFLAFSAATFKKTSVLIALGEKIKEGLGGLDLVNMLITSKDGASIYKGMKLGVFSIGLYFGALSLSSVANITMHHSLDSDEWHRIHSEIDEHCNSSLHQIDLYYDPVGHVIFETKKLNRKFVLTDSSSPQIYSTPHKKTLRSSVEDIQKWLVKHKEKINTKRANIENFIAFATPIDGQIFNDLTIELSGLATVGEPMYIFFMELCERLADEIVHPFILLWTALVICAFSAVFMAYPLITIIRFLYAASPEEVKKGASKTSSDGSKDMKKTTKTTSDKAKDGKKTASDKTKDAKKTTKTTSDKSKDEKKPKKTKEKAKKKDQKASTESAEKA</sequence>
<feature type="transmembrane region" description="Helical" evidence="2">
    <location>
        <begin position="348"/>
        <end position="374"/>
    </location>
</feature>
<feature type="compositionally biased region" description="Basic and acidic residues" evidence="1">
    <location>
        <begin position="632"/>
        <end position="677"/>
    </location>
</feature>
<feature type="region of interest" description="Disordered" evidence="1">
    <location>
        <begin position="623"/>
        <end position="700"/>
    </location>
</feature>
<comment type="caution">
    <text evidence="3">The sequence shown here is derived from an EMBL/GenBank/DDBJ whole genome shotgun (WGS) entry which is preliminary data.</text>
</comment>
<evidence type="ECO:0000313" key="4">
    <source>
        <dbReference type="Proteomes" id="UP000835052"/>
    </source>
</evidence>
<reference evidence="3" key="1">
    <citation type="submission" date="2020-10" db="EMBL/GenBank/DDBJ databases">
        <authorList>
            <person name="Kikuchi T."/>
        </authorList>
    </citation>
    <scope>NUCLEOTIDE SEQUENCE</scope>
    <source>
        <strain evidence="3">NKZ352</strain>
    </source>
</reference>
<evidence type="ECO:0000313" key="3">
    <source>
        <dbReference type="EMBL" id="CAD6195481.1"/>
    </source>
</evidence>
<accession>A0A8S1HME9</accession>
<name>A0A8S1HME9_9PELO</name>
<keyword evidence="4" id="KW-1185">Reference proteome</keyword>
<feature type="compositionally biased region" description="Basic and acidic residues" evidence="1">
    <location>
        <begin position="690"/>
        <end position="700"/>
    </location>
</feature>
<gene>
    <name evidence="3" type="ORF">CAUJ_LOCUS11400</name>
</gene>
<evidence type="ECO:0000256" key="1">
    <source>
        <dbReference type="SAM" id="MobiDB-lite"/>
    </source>
</evidence>